<evidence type="ECO:0000313" key="1">
    <source>
        <dbReference type="EMBL" id="STY45504.1"/>
    </source>
</evidence>
<reference evidence="1 2" key="1">
    <citation type="submission" date="2018-06" db="EMBL/GenBank/DDBJ databases">
        <authorList>
            <consortium name="Pathogen Informatics"/>
            <person name="Doyle S."/>
        </authorList>
    </citation>
    <scope>NUCLEOTIDE SEQUENCE [LARGE SCALE GENOMIC DNA]</scope>
    <source>
        <strain evidence="2">NCTC 10815</strain>
    </source>
</reference>
<gene>
    <name evidence="1" type="ORF">NCTC10815_02884</name>
</gene>
<proteinExistence type="predicted"/>
<evidence type="ECO:0008006" key="3">
    <source>
        <dbReference type="Google" id="ProtNLM"/>
    </source>
</evidence>
<evidence type="ECO:0000313" key="2">
    <source>
        <dbReference type="Proteomes" id="UP000254879"/>
    </source>
</evidence>
<name>A0A378MI72_LISGR</name>
<organism evidence="1 2">
    <name type="scientific">Listeria grayi</name>
    <name type="common">Listeria murrayi</name>
    <dbReference type="NCBI Taxonomy" id="1641"/>
    <lineage>
        <taxon>Bacteria</taxon>
        <taxon>Bacillati</taxon>
        <taxon>Bacillota</taxon>
        <taxon>Bacilli</taxon>
        <taxon>Bacillales</taxon>
        <taxon>Listeriaceae</taxon>
        <taxon>Listeria</taxon>
    </lineage>
</organism>
<dbReference type="AlphaFoldDB" id="A0A378MI72"/>
<sequence length="60" mass="6977">MTINKELEILSKRKLEVQHMINAIAEVTNIPLGDLVYMEDEEIESKYTAYVINETTEYAK</sequence>
<dbReference type="Proteomes" id="UP000254879">
    <property type="component" value="Unassembled WGS sequence"/>
</dbReference>
<protein>
    <recommendedName>
        <fullName evidence="3">Phage protein</fullName>
    </recommendedName>
</protein>
<dbReference type="EMBL" id="UGPG01000001">
    <property type="protein sequence ID" value="STY45504.1"/>
    <property type="molecule type" value="Genomic_DNA"/>
</dbReference>
<dbReference type="RefSeq" id="WP_115346349.1">
    <property type="nucleotide sequence ID" value="NZ_UGPG01000001.1"/>
</dbReference>
<accession>A0A378MI72</accession>